<dbReference type="AlphaFoldDB" id="A0A1F2P668"/>
<dbReference type="STRING" id="1839936.SBU_000655"/>
<evidence type="ECO:0000313" key="1">
    <source>
        <dbReference type="EMBL" id="OFV66688.1"/>
    </source>
</evidence>
<sequence length="41" mass="4960">MVKADVHNQDKLFRERFEEILEGIHPDDREDVRRFCESAID</sequence>
<keyword evidence="2" id="KW-1185">Reference proteome</keyword>
<comment type="caution">
    <text evidence="1">The sequence shown here is derived from an EMBL/GenBank/DDBJ whole genome shotgun (WGS) entry which is preliminary data.</text>
</comment>
<protein>
    <submittedName>
        <fullName evidence="1">Uncharacterized protein</fullName>
    </submittedName>
</protein>
<dbReference type="Proteomes" id="UP000185779">
    <property type="component" value="Unassembled WGS sequence"/>
</dbReference>
<proteinExistence type="predicted"/>
<reference evidence="1" key="1">
    <citation type="submission" date="2016-05" db="EMBL/GenBank/DDBJ databases">
        <title>Microbial consortia oxidize butane by reversing methanogenesis.</title>
        <authorList>
            <person name="Laso-Perez R."/>
            <person name="Richter M."/>
            <person name="Wegener G."/>
            <person name="Musat F."/>
        </authorList>
    </citation>
    <scope>NUCLEOTIDE SEQUENCE [LARGE SCALE GENOMIC DNA]</scope>
    <source>
        <strain evidence="1">BOX1</strain>
    </source>
</reference>
<organism evidence="1 2">
    <name type="scientific">Candidatus Syntropharchaeum butanivorans</name>
    <dbReference type="NCBI Taxonomy" id="1839936"/>
    <lineage>
        <taxon>Archaea</taxon>
        <taxon>Methanobacteriati</taxon>
        <taxon>Methanobacteriota</taxon>
        <taxon>Stenosarchaea group</taxon>
        <taxon>Methanomicrobia</taxon>
        <taxon>Methanosarcinales</taxon>
        <taxon>ANME-2 cluster</taxon>
        <taxon>Candidatus Syntropharchaeum</taxon>
    </lineage>
</organism>
<name>A0A1F2P668_9EURY</name>
<gene>
    <name evidence="1" type="ORF">SBU_000655</name>
</gene>
<accession>A0A1F2P668</accession>
<evidence type="ECO:0000313" key="2">
    <source>
        <dbReference type="Proteomes" id="UP000185779"/>
    </source>
</evidence>
<dbReference type="EMBL" id="LYOR01000002">
    <property type="protein sequence ID" value="OFV66688.1"/>
    <property type="molecule type" value="Genomic_DNA"/>
</dbReference>